<proteinExistence type="predicted"/>
<dbReference type="InterPro" id="IPR050583">
    <property type="entry name" value="Mycobacterial_A85_antigen"/>
</dbReference>
<organism evidence="1 2">
    <name type="scientific">Enhygromyxa salina</name>
    <dbReference type="NCBI Taxonomy" id="215803"/>
    <lineage>
        <taxon>Bacteria</taxon>
        <taxon>Pseudomonadati</taxon>
        <taxon>Myxococcota</taxon>
        <taxon>Polyangia</taxon>
        <taxon>Nannocystales</taxon>
        <taxon>Nannocystaceae</taxon>
        <taxon>Enhygromyxa</taxon>
    </lineage>
</organism>
<protein>
    <submittedName>
        <fullName evidence="1">Putative esterase</fullName>
    </submittedName>
</protein>
<dbReference type="Pfam" id="PF00756">
    <property type="entry name" value="Esterase"/>
    <property type="match status" value="1"/>
</dbReference>
<dbReference type="InterPro" id="IPR000801">
    <property type="entry name" value="Esterase-like"/>
</dbReference>
<reference evidence="1 2" key="1">
    <citation type="submission" date="2014-12" db="EMBL/GenBank/DDBJ databases">
        <title>Genome assembly of Enhygromyxa salina DSM 15201.</title>
        <authorList>
            <person name="Sharma G."/>
            <person name="Subramanian S."/>
        </authorList>
    </citation>
    <scope>NUCLEOTIDE SEQUENCE [LARGE SCALE GENOMIC DNA]</scope>
    <source>
        <strain evidence="1 2">DSM 15201</strain>
    </source>
</reference>
<accession>A0A0C2D4E3</accession>
<dbReference type="Gene3D" id="3.40.50.1820">
    <property type="entry name" value="alpha/beta hydrolase"/>
    <property type="match status" value="1"/>
</dbReference>
<gene>
    <name evidence="1" type="ORF">DB30_01958</name>
</gene>
<sequence length="334" mass="36449">MEITINSAALRDNQLGDPHERTAAVYLPAGYDEGEGAGYPMFVALAAFGGSGFKLLNWQSFGESLPQRIDRLISEGEMGPVVLVMPDGFTRLGGNQWIDSPVLGRWEAHVLEELIPEVEAQFDVKRGPAHRAVFGHSSGGYAALIHAMKHGEHWGAVASHSGDVGFELVYGRELPGALASLAGCNNDPQVFLDKLWAADKIGGRQFNTLMLLAMAATYAPEPDAPYGIRLPVDPDTCERDAKRWARWLAHDPLELAALPSAHESMQQLRGLYLDCGSRDEYFIHFGCRALARKLVDAQINHVYQEFDGGHSGVSHRLDVSLPFLYRALNGCGAA</sequence>
<dbReference type="EMBL" id="JMCC02000015">
    <property type="protein sequence ID" value="KIG18071.1"/>
    <property type="molecule type" value="Genomic_DNA"/>
</dbReference>
<comment type="caution">
    <text evidence="1">The sequence shown here is derived from an EMBL/GenBank/DDBJ whole genome shotgun (WGS) entry which is preliminary data.</text>
</comment>
<dbReference type="Proteomes" id="UP000031599">
    <property type="component" value="Unassembled WGS sequence"/>
</dbReference>
<evidence type="ECO:0000313" key="2">
    <source>
        <dbReference type="Proteomes" id="UP000031599"/>
    </source>
</evidence>
<name>A0A0C2D4E3_9BACT</name>
<dbReference type="AlphaFoldDB" id="A0A0C2D4E3"/>
<dbReference type="SUPFAM" id="SSF53474">
    <property type="entry name" value="alpha/beta-Hydrolases"/>
    <property type="match status" value="1"/>
</dbReference>
<dbReference type="PANTHER" id="PTHR48098">
    <property type="entry name" value="ENTEROCHELIN ESTERASE-RELATED"/>
    <property type="match status" value="1"/>
</dbReference>
<dbReference type="InterPro" id="IPR029058">
    <property type="entry name" value="AB_hydrolase_fold"/>
</dbReference>
<evidence type="ECO:0000313" key="1">
    <source>
        <dbReference type="EMBL" id="KIG18071.1"/>
    </source>
</evidence>